<sequence>KRTRLVIGPMPGVCWKTATTSEGFQSEYEWRPEFSQN</sequence>
<gene>
    <name evidence="1" type="ORF">AFUS01_LOCUS15343</name>
</gene>
<proteinExistence type="predicted"/>
<protein>
    <submittedName>
        <fullName evidence="1">Uncharacterized protein</fullName>
    </submittedName>
</protein>
<evidence type="ECO:0000313" key="1">
    <source>
        <dbReference type="EMBL" id="CAG7726430.1"/>
    </source>
</evidence>
<dbReference type="AlphaFoldDB" id="A0A8J2KIA6"/>
<feature type="non-terminal residue" evidence="1">
    <location>
        <position position="1"/>
    </location>
</feature>
<dbReference type="EMBL" id="CAJVCH010135399">
    <property type="protein sequence ID" value="CAG7726430.1"/>
    <property type="molecule type" value="Genomic_DNA"/>
</dbReference>
<dbReference type="Proteomes" id="UP000708208">
    <property type="component" value="Unassembled WGS sequence"/>
</dbReference>
<keyword evidence="2" id="KW-1185">Reference proteome</keyword>
<comment type="caution">
    <text evidence="1">The sequence shown here is derived from an EMBL/GenBank/DDBJ whole genome shotgun (WGS) entry which is preliminary data.</text>
</comment>
<evidence type="ECO:0000313" key="2">
    <source>
        <dbReference type="Proteomes" id="UP000708208"/>
    </source>
</evidence>
<reference evidence="1" key="1">
    <citation type="submission" date="2021-06" db="EMBL/GenBank/DDBJ databases">
        <authorList>
            <person name="Hodson N. C."/>
            <person name="Mongue J. A."/>
            <person name="Jaron S. K."/>
        </authorList>
    </citation>
    <scope>NUCLEOTIDE SEQUENCE</scope>
</reference>
<accession>A0A8J2KIA6</accession>
<organism evidence="1 2">
    <name type="scientific">Allacma fusca</name>
    <dbReference type="NCBI Taxonomy" id="39272"/>
    <lineage>
        <taxon>Eukaryota</taxon>
        <taxon>Metazoa</taxon>
        <taxon>Ecdysozoa</taxon>
        <taxon>Arthropoda</taxon>
        <taxon>Hexapoda</taxon>
        <taxon>Collembola</taxon>
        <taxon>Symphypleona</taxon>
        <taxon>Sminthuridae</taxon>
        <taxon>Allacma</taxon>
    </lineage>
</organism>
<name>A0A8J2KIA6_9HEXA</name>